<dbReference type="EMBL" id="RQHV01000018">
    <property type="protein sequence ID" value="TGN14035.1"/>
    <property type="molecule type" value="Genomic_DNA"/>
</dbReference>
<dbReference type="RefSeq" id="WP_135762927.1">
    <property type="nucleotide sequence ID" value="NZ_RQHV01000018.1"/>
</dbReference>
<dbReference type="Proteomes" id="UP000298264">
    <property type="component" value="Unassembled WGS sequence"/>
</dbReference>
<reference evidence="1" key="1">
    <citation type="journal article" date="2019" name="PLoS Negl. Trop. Dis.">
        <title>Revisiting the worldwide diversity of Leptospira species in the environment.</title>
        <authorList>
            <person name="Vincent A.T."/>
            <person name="Schiettekatte O."/>
            <person name="Bourhy P."/>
            <person name="Veyrier F.J."/>
            <person name="Picardeau M."/>
        </authorList>
    </citation>
    <scope>NUCLEOTIDE SEQUENCE [LARGE SCALE GENOMIC DNA]</scope>
    <source>
        <strain evidence="1">201400974</strain>
    </source>
</reference>
<dbReference type="AlphaFoldDB" id="A0A4R9LUC1"/>
<accession>A0A4R9LUC1</accession>
<keyword evidence="2" id="KW-1185">Reference proteome</keyword>
<evidence type="ECO:0000313" key="2">
    <source>
        <dbReference type="Proteomes" id="UP000298264"/>
    </source>
</evidence>
<name>A0A4R9LUC1_9LEPT</name>
<comment type="caution">
    <text evidence="1">The sequence shown here is derived from an EMBL/GenBank/DDBJ whole genome shotgun (WGS) entry which is preliminary data.</text>
</comment>
<organism evidence="1 2">
    <name type="scientific">Leptospira ilyithenensis</name>
    <dbReference type="NCBI Taxonomy" id="2484901"/>
    <lineage>
        <taxon>Bacteria</taxon>
        <taxon>Pseudomonadati</taxon>
        <taxon>Spirochaetota</taxon>
        <taxon>Spirochaetia</taxon>
        <taxon>Leptospirales</taxon>
        <taxon>Leptospiraceae</taxon>
        <taxon>Leptospira</taxon>
    </lineage>
</organism>
<gene>
    <name evidence="1" type="ORF">EHS11_02925</name>
</gene>
<protein>
    <submittedName>
        <fullName evidence="1">Uncharacterized protein</fullName>
    </submittedName>
</protein>
<evidence type="ECO:0000313" key="1">
    <source>
        <dbReference type="EMBL" id="TGN14035.1"/>
    </source>
</evidence>
<proteinExistence type="predicted"/>
<sequence length="114" mass="12768">MFSKSKSMSLIFNMWVHLIIAVLAAYLAFPPVSGSEIQSGSSQLKINEQITFQLGNVPEGEIYRPALDLDEFSNSNYSSQKTPNLHLNDSSYSSHRKHSVSSFFQPLSTIRLLT</sequence>
<dbReference type="OrthoDB" id="9847590at2"/>